<evidence type="ECO:0000313" key="2">
    <source>
        <dbReference type="Proteomes" id="UP001230649"/>
    </source>
</evidence>
<sequence length="815" mass="92209">MGVRPKKNKLEQVPEMSSNGKGHIEPVADEPTRGPPITADLPTAWGFLEAGVDRIMLNFTAGMTNHYYVLCYTTCYNYCTNTKGIGASGLAGRGAGAARGSANVMGSDLYNKLTDYFKRHIARLRKQCETLSDVALIQYYYKEWESYTRGANYVSRLFTYLNRYWVKREKDEGRKGVYPVYILALVQWKDHMFTNLYDKNNKLVNAVLQQIENHRNGEEVDTTLLKGVIESFVTLGMNDDNGQQRATLDLYRDKFQTHFLAATEAYYKKESEAFLAENSISDYLKKVEARLEEEARRVDLYLHNSTTKGLMNKCDKALIVDHMALLQEEFQKMLDADRNEDLARTWTLLARIPDGLNPLRETFEEHVKKSGLAAVQGVAAAASAAGAEAGAKADAVDPAAYIQALLSVHKKNADVVEKAFKGEKGFGEALGRACKQYCNHNAIATTTSKSPELLASYVNQVLSKGNKEASDDANMEESLNEAMTIFKYIDDKDVFQKFYSKNLANRLVRQRSASDEAEASMISKLKEVCGVDYTIRLQKMVQGKLRCCLFQVVNIDDKLDVLDVTLSKETTAEFKERMRQGGDNVNSDIDFSIIVGSTVNWPINPQQTEFSIPKQLSSIYERFKGFYTTNHSGRKLTWVWHLSNNEIKMNFTKPNYILMASSYQTAILLQFNDTHSLSYAELAEATQLADAQLKPVLNLLVKAKLLLVDGDQYDLNMNFKSKKIRININQAIRAEQKQESNDVMKAVDEDRKFVYQATIVRIMKMRKTLAHQALIQETVSMISPQFVPKVSHIKQAIDHLIDKEYLERAEGSRDT</sequence>
<keyword evidence="2" id="KW-1185">Reference proteome</keyword>
<comment type="caution">
    <text evidence="1">The sequence shown here is derived from an EMBL/GenBank/DDBJ whole genome shotgun (WGS) entry which is preliminary data.</text>
</comment>
<dbReference type="EMBL" id="JASBWS010000028">
    <property type="protein sequence ID" value="KAJ9109784.1"/>
    <property type="molecule type" value="Genomic_DNA"/>
</dbReference>
<protein>
    <submittedName>
        <fullName evidence="1">Uncharacterized protein</fullName>
    </submittedName>
</protein>
<accession>A0ACC2WF21</accession>
<evidence type="ECO:0000313" key="1">
    <source>
        <dbReference type="EMBL" id="KAJ9109784.1"/>
    </source>
</evidence>
<name>A0ACC2WF21_9TREE</name>
<gene>
    <name evidence="1" type="ORF">QFC20_003200</name>
</gene>
<organism evidence="1 2">
    <name type="scientific">Naganishia adeliensis</name>
    <dbReference type="NCBI Taxonomy" id="92952"/>
    <lineage>
        <taxon>Eukaryota</taxon>
        <taxon>Fungi</taxon>
        <taxon>Dikarya</taxon>
        <taxon>Basidiomycota</taxon>
        <taxon>Agaricomycotina</taxon>
        <taxon>Tremellomycetes</taxon>
        <taxon>Filobasidiales</taxon>
        <taxon>Filobasidiaceae</taxon>
        <taxon>Naganishia</taxon>
    </lineage>
</organism>
<dbReference type="Proteomes" id="UP001230649">
    <property type="component" value="Unassembled WGS sequence"/>
</dbReference>
<proteinExistence type="predicted"/>
<reference evidence="1" key="1">
    <citation type="submission" date="2023-04" db="EMBL/GenBank/DDBJ databases">
        <title>Draft Genome sequencing of Naganishia species isolated from polar environments using Oxford Nanopore Technology.</title>
        <authorList>
            <person name="Leo P."/>
            <person name="Venkateswaran K."/>
        </authorList>
    </citation>
    <scope>NUCLEOTIDE SEQUENCE</scope>
    <source>
        <strain evidence="1">MNA-CCFEE 5262</strain>
    </source>
</reference>